<proteinExistence type="predicted"/>
<name>A0AA43P5T9_9BIFI</name>
<organism evidence="1 2">
    <name type="scientific">Bifidobacterium catenulatum subsp. kashiwanohense</name>
    <dbReference type="NCBI Taxonomy" id="630129"/>
    <lineage>
        <taxon>Bacteria</taxon>
        <taxon>Bacillati</taxon>
        <taxon>Actinomycetota</taxon>
        <taxon>Actinomycetes</taxon>
        <taxon>Bifidobacteriales</taxon>
        <taxon>Bifidobacteriaceae</taxon>
        <taxon>Bifidobacterium</taxon>
    </lineage>
</organism>
<dbReference type="EMBL" id="JAOPMH010000001">
    <property type="protein sequence ID" value="MDH7889155.1"/>
    <property type="molecule type" value="Genomic_DNA"/>
</dbReference>
<comment type="caution">
    <text evidence="1">The sequence shown here is derived from an EMBL/GenBank/DDBJ whole genome shotgun (WGS) entry which is preliminary data.</text>
</comment>
<evidence type="ECO:0000313" key="1">
    <source>
        <dbReference type="EMBL" id="MDH7889155.1"/>
    </source>
</evidence>
<gene>
    <name evidence="1" type="ORF">OB951_00765</name>
</gene>
<sequence length="136" mass="15586">MDTIIFVKDRNWPGTNSHIYEIPSADLGVKAMTSWSRIEDMQAAGYSLPGEALQNRYFALSNRDDATQAEWNEFIDALWDVVHSMPPESLADWFTEMNDPVTVKAHYWVHDGVEYLDAAHTMPRSEQPQPSPMKKE</sequence>
<dbReference type="AlphaFoldDB" id="A0AA43P5T9"/>
<reference evidence="1" key="1">
    <citation type="submission" date="2022-09" db="EMBL/GenBank/DDBJ databases">
        <authorList>
            <person name="Orihara K."/>
        </authorList>
    </citation>
    <scope>NUCLEOTIDE SEQUENCE</scope>
    <source>
        <strain evidence="1">YIT 13062</strain>
    </source>
</reference>
<accession>A0AA43P5T9</accession>
<dbReference type="Proteomes" id="UP001161916">
    <property type="component" value="Unassembled WGS sequence"/>
</dbReference>
<dbReference type="RefSeq" id="WP_281105348.1">
    <property type="nucleotide sequence ID" value="NZ_JAOPMH010000001.1"/>
</dbReference>
<evidence type="ECO:0000313" key="2">
    <source>
        <dbReference type="Proteomes" id="UP001161916"/>
    </source>
</evidence>
<reference evidence="1" key="2">
    <citation type="journal article" date="2023" name="Gut Microbes">
        <title>Characterization of Bifidobacterium kashiwanohense that utilizes both milk- and plant-derived oligosaccharides.</title>
        <authorList>
            <person name="Orihara K."/>
            <person name="Yahagi K."/>
            <person name="Saito Y."/>
            <person name="Watanabe Y."/>
            <person name="Sasai T."/>
            <person name="Hara T."/>
            <person name="Tsukuda N."/>
            <person name="Oki K."/>
            <person name="Fujimoto J."/>
            <person name="Matsuki T."/>
        </authorList>
    </citation>
    <scope>NUCLEOTIDE SEQUENCE</scope>
    <source>
        <strain evidence="1">YIT 13062</strain>
    </source>
</reference>
<protein>
    <submittedName>
        <fullName evidence="1">Uncharacterized protein</fullName>
    </submittedName>
</protein>